<evidence type="ECO:0000313" key="2">
    <source>
        <dbReference type="Proteomes" id="UP001151760"/>
    </source>
</evidence>
<evidence type="ECO:0000313" key="1">
    <source>
        <dbReference type="EMBL" id="GJT56836.1"/>
    </source>
</evidence>
<dbReference type="EMBL" id="BQNB010016880">
    <property type="protein sequence ID" value="GJT56836.1"/>
    <property type="molecule type" value="Genomic_DNA"/>
</dbReference>
<name>A0ABQ5F0I4_9ASTR</name>
<dbReference type="Proteomes" id="UP001151760">
    <property type="component" value="Unassembled WGS sequence"/>
</dbReference>
<gene>
    <name evidence="1" type="ORF">Tco_0991890</name>
</gene>
<reference evidence="1" key="1">
    <citation type="journal article" date="2022" name="Int. J. Mol. Sci.">
        <title>Draft Genome of Tanacetum Coccineum: Genomic Comparison of Closely Related Tanacetum-Family Plants.</title>
        <authorList>
            <person name="Yamashiro T."/>
            <person name="Shiraishi A."/>
            <person name="Nakayama K."/>
            <person name="Satake H."/>
        </authorList>
    </citation>
    <scope>NUCLEOTIDE SEQUENCE</scope>
</reference>
<accession>A0ABQ5F0I4</accession>
<keyword evidence="2" id="KW-1185">Reference proteome</keyword>
<protein>
    <submittedName>
        <fullName evidence="1">Uncharacterized protein</fullName>
    </submittedName>
</protein>
<sequence length="545" mass="61269">MVVCGGVRLCDEMGGATGDKYLKVRFMASREVQYAGAGKDACKVDWDDRPFGLDAVSDWKRDLRDVQFLVGIKRLLDDLEVTAAKVRVTTAKQNLVLFSVKDYNARVTAEEKAKGGSELKERSTLLMGIPNEHQLKFNSIKDAKSLLQAVEKRFGGNDATKKNLLKQQYENFYSILPQSTSGTNGAVNIALGATTARTQATTANSTTTDNLSDAVICASVADGYANMRTRRLVKNIRKKFSVTCRAPRNQENRNRETTRRVVPVETATSNALISCDGSGYDWSDQVEEGPTNFALMAYSSTSSNSKVSTDSNCSSSCLENVKILKEQHEQLLKDLRTSKLNAIAYKTDLESVEARLLVYKKNKSVYEEDIKDEAESKPKIENKTVKLSFAKIEFVKSKKQVKPPRKTTVKQEHAEYDESNTYVLERFNTTAGNPVKKILLKLNLSDHRLFKDGGGVKEFQRSFRHSDTERLSRSDEVLKLKNFKKDVALKFFKTTIQERYEHVGSEITNPQDGKVSRWRRDCAWLMISRCSRSQCQIQVQGTSSI</sequence>
<proteinExistence type="predicted"/>
<reference evidence="1" key="2">
    <citation type="submission" date="2022-01" db="EMBL/GenBank/DDBJ databases">
        <authorList>
            <person name="Yamashiro T."/>
            <person name="Shiraishi A."/>
            <person name="Satake H."/>
            <person name="Nakayama K."/>
        </authorList>
    </citation>
    <scope>NUCLEOTIDE SEQUENCE</scope>
</reference>
<comment type="caution">
    <text evidence="1">The sequence shown here is derived from an EMBL/GenBank/DDBJ whole genome shotgun (WGS) entry which is preliminary data.</text>
</comment>
<organism evidence="1 2">
    <name type="scientific">Tanacetum coccineum</name>
    <dbReference type="NCBI Taxonomy" id="301880"/>
    <lineage>
        <taxon>Eukaryota</taxon>
        <taxon>Viridiplantae</taxon>
        <taxon>Streptophyta</taxon>
        <taxon>Embryophyta</taxon>
        <taxon>Tracheophyta</taxon>
        <taxon>Spermatophyta</taxon>
        <taxon>Magnoliopsida</taxon>
        <taxon>eudicotyledons</taxon>
        <taxon>Gunneridae</taxon>
        <taxon>Pentapetalae</taxon>
        <taxon>asterids</taxon>
        <taxon>campanulids</taxon>
        <taxon>Asterales</taxon>
        <taxon>Asteraceae</taxon>
        <taxon>Asteroideae</taxon>
        <taxon>Anthemideae</taxon>
        <taxon>Anthemidinae</taxon>
        <taxon>Tanacetum</taxon>
    </lineage>
</organism>